<dbReference type="Gene3D" id="3.40.50.620">
    <property type="entry name" value="HUPs"/>
    <property type="match status" value="2"/>
</dbReference>
<dbReference type="GO" id="GO:0016874">
    <property type="term" value="F:ligase activity"/>
    <property type="evidence" value="ECO:0007669"/>
    <property type="project" value="UniProtKB-KW"/>
</dbReference>
<evidence type="ECO:0000256" key="9">
    <source>
        <dbReference type="RuleBase" id="RU363039"/>
    </source>
</evidence>
<evidence type="ECO:0000256" key="4">
    <source>
        <dbReference type="ARBA" id="ARBA00022840"/>
    </source>
</evidence>
<dbReference type="Pfam" id="PF09334">
    <property type="entry name" value="tRNA-synt_1g"/>
    <property type="match status" value="1"/>
</dbReference>
<evidence type="ECO:0000256" key="7">
    <source>
        <dbReference type="ARBA" id="ARBA00047469"/>
    </source>
</evidence>
<evidence type="ECO:0000256" key="2">
    <source>
        <dbReference type="ARBA" id="ARBA00022598"/>
    </source>
</evidence>
<dbReference type="Proteomes" id="UP000224629">
    <property type="component" value="Chromosome"/>
</dbReference>
<feature type="short sequence motif" description="'KMSKS' region" evidence="8">
    <location>
        <begin position="564"/>
        <end position="568"/>
    </location>
</feature>
<evidence type="ECO:0000259" key="12">
    <source>
        <dbReference type="Pfam" id="PF09334"/>
    </source>
</evidence>
<dbReference type="InterPro" id="IPR015413">
    <property type="entry name" value="Methionyl/Leucyl_tRNA_Synth"/>
</dbReference>
<dbReference type="InterPro" id="IPR025709">
    <property type="entry name" value="Leu_tRNA-synth_edit"/>
</dbReference>
<evidence type="ECO:0000313" key="15">
    <source>
        <dbReference type="Proteomes" id="UP000224629"/>
    </source>
</evidence>
<comment type="catalytic activity">
    <reaction evidence="7 8">
        <text>tRNA(Leu) + L-leucine + ATP = L-leucyl-tRNA(Leu) + AMP + diphosphate</text>
        <dbReference type="Rhea" id="RHEA:11688"/>
        <dbReference type="Rhea" id="RHEA-COMP:9613"/>
        <dbReference type="Rhea" id="RHEA-COMP:9622"/>
        <dbReference type="ChEBI" id="CHEBI:30616"/>
        <dbReference type="ChEBI" id="CHEBI:33019"/>
        <dbReference type="ChEBI" id="CHEBI:57427"/>
        <dbReference type="ChEBI" id="CHEBI:78442"/>
        <dbReference type="ChEBI" id="CHEBI:78494"/>
        <dbReference type="ChEBI" id="CHEBI:456215"/>
        <dbReference type="EC" id="6.1.1.4"/>
    </reaction>
</comment>
<dbReference type="NCBIfam" id="TIGR00396">
    <property type="entry name" value="leuS_bact"/>
    <property type="match status" value="1"/>
</dbReference>
<dbReference type="SUPFAM" id="SSF52374">
    <property type="entry name" value="Nucleotidylyl transferase"/>
    <property type="match status" value="1"/>
</dbReference>
<name>A0ABM6PRW9_9BACT</name>
<proteinExistence type="inferred from homology"/>
<evidence type="ECO:0000256" key="3">
    <source>
        <dbReference type="ARBA" id="ARBA00022741"/>
    </source>
</evidence>
<sequence>MFEHRIIEKKWQDYWHKNKVFQTTETSKKKVYILDMFPYPSASGLHLGHPIGYTASDIVARFKRLNGFDVLHPMGWDAFGLPAEQYAIKTGNHPGDFTKENIENFKKQIISFGFSYDWDKEINTSDPEFYEQTQWIFKLLYKANLAEIREVEVNWCPELGTVLANEELKRDKDGSFVSERGGFPVVLKKMKQWVLKITEYAQKLLDGLDDVNFPLSLKTLQRKWIGKSEGWKIKFQFDGKDDFLEIFTTRIETFYGVSFIAISPLHNLAQELAKENKEISQFIEQNSFLSPKLQSEKNGIFTGLYVKHPLNSRKIPVYIANYVLNDYATSAIMGVPAHNLNDLEFSQIFKIDYITVINFENFLINSDEFSGLNIEQASNSIFAKLKLMNLAEKNTTFRLKDWVFSRQRYWGEPFPVYFDETGKIYLEEKIVELPHIDKITPSGDGQSPLASIKDWVFFEKDGKTYRRETNTMPQWAGSSWYYLAFILKEKGKNYLKLDSETAFEKFKKWLPVDLYIGGQEHAVGHLIYSRFWHKVLFEAGIVPNSEPFDKIIHQGMLLGSDGQKMSKSKGNTINPNQVIDQYGADTIRIFLMFMGPIGDSRIWDEYGVKSIYNWIQRVIRTILDDYEIDSSLENDYEFTYFFNNFVSEITNLIENFKFNVAISKLMVYINFLNKQKAIPSKKYLTDFLIIFSIFAPHIAEELLEKLGKKPLHFQSWPEFDESKIVKNTYNLPVSINGKNRSILKLNELQSKEEIIEIAKKDSKIRKYLENIEIIKVIFVPKKILNFIVKNK</sequence>
<feature type="domain" description="Methionyl/Valyl/Leucyl/Isoleucyl-tRNA synthetase anticodon-binding" evidence="11">
    <location>
        <begin position="639"/>
        <end position="753"/>
    </location>
</feature>
<feature type="domain" description="Methionyl/Leucyl tRNA synthetase" evidence="12">
    <location>
        <begin position="37"/>
        <end position="168"/>
    </location>
</feature>
<dbReference type="PRINTS" id="PR00985">
    <property type="entry name" value="TRNASYNTHLEU"/>
</dbReference>
<evidence type="ECO:0000313" key="14">
    <source>
        <dbReference type="EMBL" id="ATP59990.1"/>
    </source>
</evidence>
<dbReference type="SUPFAM" id="SSF47323">
    <property type="entry name" value="Anticodon-binding domain of a subclass of class I aminoacyl-tRNA synthetases"/>
    <property type="match status" value="1"/>
</dbReference>
<dbReference type="InterPro" id="IPR014729">
    <property type="entry name" value="Rossmann-like_a/b/a_fold"/>
</dbReference>
<keyword evidence="8" id="KW-0963">Cytoplasm</keyword>
<comment type="similarity">
    <text evidence="1 8 9">Belongs to the class-I aminoacyl-tRNA synthetase family.</text>
</comment>
<dbReference type="InterPro" id="IPR009008">
    <property type="entry name" value="Val/Leu/Ile-tRNA-synth_edit"/>
</dbReference>
<dbReference type="Pfam" id="PF00133">
    <property type="entry name" value="tRNA-synt_1"/>
    <property type="match status" value="1"/>
</dbReference>
<comment type="subcellular location">
    <subcellularLocation>
        <location evidence="8">Cytoplasm</location>
    </subcellularLocation>
</comment>
<dbReference type="Gene3D" id="1.10.730.10">
    <property type="entry name" value="Isoleucyl-tRNA Synthetase, Domain 1"/>
    <property type="match status" value="1"/>
</dbReference>
<keyword evidence="6 8" id="KW-0030">Aminoacyl-tRNA synthetase</keyword>
<dbReference type="InterPro" id="IPR013155">
    <property type="entry name" value="M/V/L/I-tRNA-synth_anticd-bd"/>
</dbReference>
<keyword evidence="3 8" id="KW-0547">Nucleotide-binding</keyword>
<dbReference type="HAMAP" id="MF_00049_B">
    <property type="entry name" value="Leu_tRNA_synth_B"/>
    <property type="match status" value="1"/>
</dbReference>
<keyword evidence="5 8" id="KW-0648">Protein biosynthesis</keyword>
<keyword evidence="4 8" id="KW-0067">ATP-binding</keyword>
<dbReference type="CDD" id="cd00812">
    <property type="entry name" value="LeuRS_core"/>
    <property type="match status" value="1"/>
</dbReference>
<gene>
    <name evidence="8" type="primary">leuS</name>
    <name evidence="14" type="ORF">CSW10_03680</name>
</gene>
<evidence type="ECO:0000256" key="8">
    <source>
        <dbReference type="HAMAP-Rule" id="MF_00049"/>
    </source>
</evidence>
<evidence type="ECO:0000256" key="1">
    <source>
        <dbReference type="ARBA" id="ARBA00005594"/>
    </source>
</evidence>
<evidence type="ECO:0000256" key="6">
    <source>
        <dbReference type="ARBA" id="ARBA00023146"/>
    </source>
</evidence>
<dbReference type="EMBL" id="CP024161">
    <property type="protein sequence ID" value="ATP59990.1"/>
    <property type="molecule type" value="Genomic_DNA"/>
</dbReference>
<dbReference type="InterPro" id="IPR002302">
    <property type="entry name" value="Leu-tRNA-ligase"/>
</dbReference>
<evidence type="ECO:0000259" key="13">
    <source>
        <dbReference type="Pfam" id="PF13603"/>
    </source>
</evidence>
<dbReference type="SUPFAM" id="SSF50677">
    <property type="entry name" value="ValRS/IleRS/LeuRS editing domain"/>
    <property type="match status" value="1"/>
</dbReference>
<keyword evidence="15" id="KW-1185">Reference proteome</keyword>
<keyword evidence="2 8" id="KW-0436">Ligase</keyword>
<feature type="domain" description="Leucyl-tRNA synthetase editing" evidence="13">
    <location>
        <begin position="222"/>
        <end position="385"/>
    </location>
</feature>
<dbReference type="Pfam" id="PF08264">
    <property type="entry name" value="Anticodon_1"/>
    <property type="match status" value="1"/>
</dbReference>
<dbReference type="RefSeq" id="WP_099452179.1">
    <property type="nucleotide sequence ID" value="NZ_CP024161.1"/>
</dbReference>
<dbReference type="InterPro" id="IPR002300">
    <property type="entry name" value="aa-tRNA-synth_Ia"/>
</dbReference>
<dbReference type="PANTHER" id="PTHR43740:SF2">
    <property type="entry name" value="LEUCINE--TRNA LIGASE, MITOCHONDRIAL"/>
    <property type="match status" value="1"/>
</dbReference>
<evidence type="ECO:0000256" key="5">
    <source>
        <dbReference type="ARBA" id="ARBA00022917"/>
    </source>
</evidence>
<feature type="binding site" evidence="8">
    <location>
        <position position="567"/>
    </location>
    <ligand>
        <name>ATP</name>
        <dbReference type="ChEBI" id="CHEBI:30616"/>
    </ligand>
</feature>
<dbReference type="Gene3D" id="3.10.20.590">
    <property type="match status" value="1"/>
</dbReference>
<reference evidence="14" key="1">
    <citation type="submission" date="2017-10" db="EMBL/GenBank/DDBJ databases">
        <title>Genome-wide analysis of the first isolated strain mycoplasma dispar GS01.</title>
        <authorList>
            <person name="Hao H."/>
            <person name="Chen S."/>
            <person name="Zhao P."/>
            <person name="Chu Y."/>
            <person name="Liu Y."/>
        </authorList>
    </citation>
    <scope>NUCLEOTIDE SEQUENCE [LARGE SCALE GENOMIC DNA]</scope>
    <source>
        <strain evidence="14">GS01</strain>
    </source>
</reference>
<protein>
    <recommendedName>
        <fullName evidence="8">Leucine--tRNA ligase</fullName>
        <ecNumber evidence="8">6.1.1.4</ecNumber>
    </recommendedName>
    <alternativeName>
        <fullName evidence="8">Leucyl-tRNA synthetase</fullName>
        <shortName evidence="8">LeuRS</shortName>
    </alternativeName>
</protein>
<dbReference type="PANTHER" id="PTHR43740">
    <property type="entry name" value="LEUCYL-TRNA SYNTHETASE"/>
    <property type="match status" value="1"/>
</dbReference>
<evidence type="ECO:0000259" key="11">
    <source>
        <dbReference type="Pfam" id="PF08264"/>
    </source>
</evidence>
<feature type="domain" description="Aminoacyl-tRNA synthetase class Ia" evidence="10">
    <location>
        <begin position="399"/>
        <end position="594"/>
    </location>
</feature>
<accession>A0ABM6PRW9</accession>
<comment type="caution">
    <text evidence="8">Lacks conserved residue(s) required for the propagation of feature annotation.</text>
</comment>
<organism evidence="14 15">
    <name type="scientific">Mesomycoplasma dispar</name>
    <dbReference type="NCBI Taxonomy" id="86660"/>
    <lineage>
        <taxon>Bacteria</taxon>
        <taxon>Bacillati</taxon>
        <taxon>Mycoplasmatota</taxon>
        <taxon>Mycoplasmoidales</taxon>
        <taxon>Metamycoplasmataceae</taxon>
        <taxon>Mesomycoplasma</taxon>
    </lineage>
</organism>
<evidence type="ECO:0000259" key="10">
    <source>
        <dbReference type="Pfam" id="PF00133"/>
    </source>
</evidence>
<dbReference type="EC" id="6.1.1.4" evidence="8"/>
<dbReference type="Pfam" id="PF13603">
    <property type="entry name" value="tRNA-synt_1_2"/>
    <property type="match status" value="1"/>
</dbReference>
<dbReference type="InterPro" id="IPR009080">
    <property type="entry name" value="tRNAsynth_Ia_anticodon-bd"/>
</dbReference>